<dbReference type="Gene3D" id="3.90.550.10">
    <property type="entry name" value="Spore Coat Polysaccharide Biosynthesis Protein SpsA, Chain A"/>
    <property type="match status" value="1"/>
</dbReference>
<sequence length="266" mass="30015">MTKISVVIPAYNAEKTLTDALVSVVKQSGDFDFEVIVVNDGSLDSTSSVAIDSARALGIKITLIEQENKGVATARNVGVEKSTGDYIAFLDADDIWMPTKTQEQMNFLLRNNFGMIGGNFRELNANFKKLKTISESIKEVTFSNLLIKHYFQPSCVIIKKAIFELVGGFEDGMTHAEEGLLFYKICYSSRCAIYCKDVIEYGGGKHPFASGQGLSSNLWKMEKGELYNYRHIYRKRMIGILVYISLTFFSLIKFSRRYFLKKVIFS</sequence>
<dbReference type="Pfam" id="PF00535">
    <property type="entry name" value="Glycos_transf_2"/>
    <property type="match status" value="1"/>
</dbReference>
<accession>A0A5B8I970</accession>
<dbReference type="KEGG" id="dic:Dpoa569_0003257"/>
<keyword evidence="3" id="KW-0808">Transferase</keyword>
<keyword evidence="1" id="KW-0472">Membrane</keyword>
<dbReference type="Proteomes" id="UP000320591">
    <property type="component" value="Chromosome"/>
</dbReference>
<dbReference type="PANTHER" id="PTHR22916:SF3">
    <property type="entry name" value="UDP-GLCNAC:BETAGAL BETA-1,3-N-ACETYLGLUCOSAMINYLTRANSFERASE-LIKE PROTEIN 1"/>
    <property type="match status" value="1"/>
</dbReference>
<feature type="domain" description="Glycosyltransferase 2-like" evidence="2">
    <location>
        <begin position="5"/>
        <end position="149"/>
    </location>
</feature>
<evidence type="ECO:0000259" key="2">
    <source>
        <dbReference type="Pfam" id="PF00535"/>
    </source>
</evidence>
<dbReference type="EMBL" id="CP042220">
    <property type="protein sequence ID" value="QDX31262.1"/>
    <property type="molecule type" value="Genomic_DNA"/>
</dbReference>
<dbReference type="InterPro" id="IPR029044">
    <property type="entry name" value="Nucleotide-diphossugar_trans"/>
</dbReference>
<proteinExistence type="predicted"/>
<dbReference type="InterPro" id="IPR001173">
    <property type="entry name" value="Glyco_trans_2-like"/>
</dbReference>
<gene>
    <name evidence="3" type="ORF">Dpoa569_0003257</name>
</gene>
<dbReference type="RefSeq" id="WP_042868670.1">
    <property type="nucleotide sequence ID" value="NZ_CM001975.1"/>
</dbReference>
<dbReference type="SUPFAM" id="SSF53448">
    <property type="entry name" value="Nucleotide-diphospho-sugar transferases"/>
    <property type="match status" value="1"/>
</dbReference>
<dbReference type="OrthoDB" id="6813549at2"/>
<dbReference type="CDD" id="cd00761">
    <property type="entry name" value="Glyco_tranf_GTA_type"/>
    <property type="match status" value="1"/>
</dbReference>
<keyword evidence="1" id="KW-1133">Transmembrane helix</keyword>
<dbReference type="GO" id="GO:0016758">
    <property type="term" value="F:hexosyltransferase activity"/>
    <property type="evidence" value="ECO:0007669"/>
    <property type="project" value="UniProtKB-ARBA"/>
</dbReference>
<keyword evidence="1" id="KW-0812">Transmembrane</keyword>
<protein>
    <submittedName>
        <fullName evidence="3">Glycosyltransferase family 2 protein</fullName>
    </submittedName>
</protein>
<organism evidence="3 4">
    <name type="scientific">Dickeya poaceiphila</name>
    <dbReference type="NCBI Taxonomy" id="568768"/>
    <lineage>
        <taxon>Bacteria</taxon>
        <taxon>Pseudomonadati</taxon>
        <taxon>Pseudomonadota</taxon>
        <taxon>Gammaproteobacteria</taxon>
        <taxon>Enterobacterales</taxon>
        <taxon>Pectobacteriaceae</taxon>
        <taxon>Dickeya</taxon>
    </lineage>
</organism>
<dbReference type="PANTHER" id="PTHR22916">
    <property type="entry name" value="GLYCOSYLTRANSFERASE"/>
    <property type="match status" value="1"/>
</dbReference>
<evidence type="ECO:0000313" key="3">
    <source>
        <dbReference type="EMBL" id="QDX31262.1"/>
    </source>
</evidence>
<evidence type="ECO:0000313" key="4">
    <source>
        <dbReference type="Proteomes" id="UP000320591"/>
    </source>
</evidence>
<feature type="transmembrane region" description="Helical" evidence="1">
    <location>
        <begin position="237"/>
        <end position="254"/>
    </location>
</feature>
<name>A0A5B8I970_9GAMM</name>
<reference evidence="3 4" key="1">
    <citation type="journal article" date="2019" name="Environ. Microbiol.">
        <title>The phytopathogenic nature of Dickeya aquatica 174/2 and the dynamic early evolution of Dickeya pathogenicity.</title>
        <authorList>
            <person name="Duprey A."/>
            <person name="Taib N."/>
            <person name="Leonard S."/>
            <person name="Garin T."/>
            <person name="Flandrois J.P."/>
            <person name="Nasser W."/>
            <person name="Brochier-Armanet C."/>
            <person name="Reverchon S."/>
        </authorList>
    </citation>
    <scope>NUCLEOTIDE SEQUENCE [LARGE SCALE GENOMIC DNA]</scope>
    <source>
        <strain evidence="3 4">NCPPB 569</strain>
    </source>
</reference>
<dbReference type="STRING" id="568768.GCA_000406125_00699"/>
<evidence type="ECO:0000256" key="1">
    <source>
        <dbReference type="SAM" id="Phobius"/>
    </source>
</evidence>
<dbReference type="AlphaFoldDB" id="A0A5B8I970"/>
<keyword evidence="4" id="KW-1185">Reference proteome</keyword>